<name>A0AAD9JHL8_RIDPI</name>
<dbReference type="PROSITE" id="PS50055">
    <property type="entry name" value="TYR_PHOSPHATASE_PTP"/>
    <property type="match status" value="2"/>
</dbReference>
<dbReference type="PROSITE" id="PS50056">
    <property type="entry name" value="TYR_PHOSPHATASE_2"/>
    <property type="match status" value="1"/>
</dbReference>
<dbReference type="PANTHER" id="PTHR19134:SF562">
    <property type="entry name" value="PROTEIN-TYROSINE-PHOSPHATASE"/>
    <property type="match status" value="1"/>
</dbReference>
<organism evidence="7 8">
    <name type="scientific">Ridgeia piscesae</name>
    <name type="common">Tubeworm</name>
    <dbReference type="NCBI Taxonomy" id="27915"/>
    <lineage>
        <taxon>Eukaryota</taxon>
        <taxon>Metazoa</taxon>
        <taxon>Spiralia</taxon>
        <taxon>Lophotrochozoa</taxon>
        <taxon>Annelida</taxon>
        <taxon>Polychaeta</taxon>
        <taxon>Sedentaria</taxon>
        <taxon>Canalipalpata</taxon>
        <taxon>Sabellida</taxon>
        <taxon>Siboglinidae</taxon>
        <taxon>Ridgeia</taxon>
    </lineage>
</organism>
<dbReference type="SMART" id="SM00194">
    <property type="entry name" value="PTPc"/>
    <property type="match status" value="1"/>
</dbReference>
<proteinExistence type="inferred from homology"/>
<sequence length="295" mass="33583">MRRIYQLHFTSWPDKGTPQYAYPLLAFRRKLLSLEPVRRGPLVVHCSAGIGRTGTFIAIDILTNEAATEGHVDVFSCVNQLRTQRMNMVQTLDQYVYIYQALIEARQETAVSCSQLKQTFDELCREEKLAEQFKQLNVLTSQSDQVTCAAREPSNVGKNRDPDIVPGDEDRPKLVTPWKGTCNDYINAAFVHGYKERKAYIVTQTPMPNTVIDFWRLMADHKSRTVVMLEDCDVDDDTCAIYWPKDESTRQQYGPFDVQLVDTDVNETANVTVRQFQLTKSGGVRNNCSSAVLIL</sequence>
<dbReference type="PRINTS" id="PR00700">
    <property type="entry name" value="PRTYPHPHTASE"/>
</dbReference>
<dbReference type="CDD" id="cd00047">
    <property type="entry name" value="PTPc"/>
    <property type="match status" value="1"/>
</dbReference>
<protein>
    <recommendedName>
        <fullName evidence="2">protein-tyrosine-phosphatase</fullName>
        <ecNumber evidence="2">3.1.3.48</ecNumber>
    </recommendedName>
</protein>
<dbReference type="InterPro" id="IPR003595">
    <property type="entry name" value="Tyr_Pase_cat"/>
</dbReference>
<evidence type="ECO:0000313" key="8">
    <source>
        <dbReference type="Proteomes" id="UP001209878"/>
    </source>
</evidence>
<gene>
    <name evidence="7" type="ORF">NP493_2352g00010</name>
</gene>
<reference evidence="7" key="1">
    <citation type="journal article" date="2023" name="Mol. Biol. Evol.">
        <title>Third-Generation Sequencing Reveals the Adaptive Role of the Epigenome in Three Deep-Sea Polychaetes.</title>
        <authorList>
            <person name="Perez M."/>
            <person name="Aroh O."/>
            <person name="Sun Y."/>
            <person name="Lan Y."/>
            <person name="Juniper S.K."/>
            <person name="Young C.R."/>
            <person name="Angers B."/>
            <person name="Qian P.Y."/>
        </authorList>
    </citation>
    <scope>NUCLEOTIDE SEQUENCE</scope>
    <source>
        <strain evidence="7">R07B-5</strain>
    </source>
</reference>
<keyword evidence="4" id="KW-0904">Protein phosphatase</keyword>
<dbReference type="PANTHER" id="PTHR19134">
    <property type="entry name" value="RECEPTOR-TYPE TYROSINE-PROTEIN PHOSPHATASE"/>
    <property type="match status" value="1"/>
</dbReference>
<dbReference type="Proteomes" id="UP001209878">
    <property type="component" value="Unassembled WGS sequence"/>
</dbReference>
<evidence type="ECO:0000256" key="2">
    <source>
        <dbReference type="ARBA" id="ARBA00013064"/>
    </source>
</evidence>
<keyword evidence="3" id="KW-0378">Hydrolase</keyword>
<dbReference type="SUPFAM" id="SSF52799">
    <property type="entry name" value="(Phosphotyrosine protein) phosphatases II"/>
    <property type="match status" value="2"/>
</dbReference>
<dbReference type="InterPro" id="IPR029021">
    <property type="entry name" value="Prot-tyrosine_phosphatase-like"/>
</dbReference>
<evidence type="ECO:0000256" key="4">
    <source>
        <dbReference type="ARBA" id="ARBA00022912"/>
    </source>
</evidence>
<feature type="domain" description="Tyrosine-protein phosphatase" evidence="5">
    <location>
        <begin position="129"/>
        <end position="295"/>
    </location>
</feature>
<dbReference type="PROSITE" id="PS00383">
    <property type="entry name" value="TYR_PHOSPHATASE_1"/>
    <property type="match status" value="1"/>
</dbReference>
<dbReference type="AlphaFoldDB" id="A0AAD9JHL8"/>
<dbReference type="Pfam" id="PF00102">
    <property type="entry name" value="Y_phosphatase"/>
    <property type="match status" value="2"/>
</dbReference>
<feature type="domain" description="Tyrosine specific protein phosphatases" evidence="6">
    <location>
        <begin position="25"/>
        <end position="96"/>
    </location>
</feature>
<comment type="similarity">
    <text evidence="1">Belongs to the protein-tyrosine phosphatase family.</text>
</comment>
<evidence type="ECO:0000256" key="3">
    <source>
        <dbReference type="ARBA" id="ARBA00022801"/>
    </source>
</evidence>
<dbReference type="Gene3D" id="3.90.190.10">
    <property type="entry name" value="Protein tyrosine phosphatase superfamily"/>
    <property type="match status" value="2"/>
</dbReference>
<dbReference type="InterPro" id="IPR000242">
    <property type="entry name" value="PTP_cat"/>
</dbReference>
<evidence type="ECO:0000259" key="6">
    <source>
        <dbReference type="PROSITE" id="PS50056"/>
    </source>
</evidence>
<feature type="domain" description="Tyrosine-protein phosphatase" evidence="5">
    <location>
        <begin position="1"/>
        <end position="105"/>
    </location>
</feature>
<keyword evidence="8" id="KW-1185">Reference proteome</keyword>
<dbReference type="EMBL" id="JAODUO010002347">
    <property type="protein sequence ID" value="KAK2153136.1"/>
    <property type="molecule type" value="Genomic_DNA"/>
</dbReference>
<dbReference type="GO" id="GO:0004725">
    <property type="term" value="F:protein tyrosine phosphatase activity"/>
    <property type="evidence" value="ECO:0007669"/>
    <property type="project" value="UniProtKB-EC"/>
</dbReference>
<evidence type="ECO:0000259" key="5">
    <source>
        <dbReference type="PROSITE" id="PS50055"/>
    </source>
</evidence>
<evidence type="ECO:0000313" key="7">
    <source>
        <dbReference type="EMBL" id="KAK2153136.1"/>
    </source>
</evidence>
<dbReference type="EC" id="3.1.3.48" evidence="2"/>
<comment type="caution">
    <text evidence="7">The sequence shown here is derived from an EMBL/GenBank/DDBJ whole genome shotgun (WGS) entry which is preliminary data.</text>
</comment>
<dbReference type="InterPro" id="IPR016130">
    <property type="entry name" value="Tyr_Pase_AS"/>
</dbReference>
<evidence type="ECO:0000256" key="1">
    <source>
        <dbReference type="ARBA" id="ARBA00009580"/>
    </source>
</evidence>
<accession>A0AAD9JHL8</accession>
<dbReference type="InterPro" id="IPR050348">
    <property type="entry name" value="Protein-Tyr_Phosphatase"/>
</dbReference>
<dbReference type="SMART" id="SM00404">
    <property type="entry name" value="PTPc_motif"/>
    <property type="match status" value="1"/>
</dbReference>
<dbReference type="InterPro" id="IPR000387">
    <property type="entry name" value="Tyr_Pase_dom"/>
</dbReference>